<evidence type="ECO:0000256" key="8">
    <source>
        <dbReference type="ARBA" id="ARBA00048679"/>
    </source>
</evidence>
<dbReference type="SMART" id="SM00220">
    <property type="entry name" value="S_TKc"/>
    <property type="match status" value="1"/>
</dbReference>
<dbReference type="SUPFAM" id="SSF56112">
    <property type="entry name" value="Protein kinase-like (PK-like)"/>
    <property type="match status" value="1"/>
</dbReference>
<reference evidence="12 13" key="1">
    <citation type="submission" date="2020-10" db="EMBL/GenBank/DDBJ databases">
        <title>Sequencing the genomes of 1000 actinobacteria strains.</title>
        <authorList>
            <person name="Klenk H.-P."/>
        </authorList>
    </citation>
    <scope>NUCLEOTIDE SEQUENCE [LARGE SCALE GENOMIC DNA]</scope>
    <source>
        <strain evidence="12 13">DSM 45157</strain>
    </source>
</reference>
<keyword evidence="2 12" id="KW-0723">Serine/threonine-protein kinase</keyword>
<dbReference type="EC" id="2.7.11.1" evidence="1"/>
<feature type="region of interest" description="Disordered" evidence="9">
    <location>
        <begin position="704"/>
        <end position="761"/>
    </location>
</feature>
<accession>A0ABR9HJL2</accession>
<keyword evidence="10" id="KW-0812">Transmembrane</keyword>
<dbReference type="PROSITE" id="PS50011">
    <property type="entry name" value="PROTEIN_KINASE_DOM"/>
    <property type="match status" value="1"/>
</dbReference>
<dbReference type="Gene3D" id="1.10.510.10">
    <property type="entry name" value="Transferase(Phosphotransferase) domain 1"/>
    <property type="match status" value="1"/>
</dbReference>
<keyword evidence="13" id="KW-1185">Reference proteome</keyword>
<proteinExistence type="predicted"/>
<sequence length="906" mass="98237">MVTPDPGDENAPTQRIDPARPATRANPAAGATRWVTRVLRPGASPPEPQPGAQPDGAPTRVVPPSTGPGADRTTVLPGDTADGTRARVPAPPTTPLGGGRPSPRPTADHGAPGTRPPWWRVLFGPLLDWMARLVSRVVVGPAGDLDYAVPAELRRRYQVLDHVGAGGEAVVYLAEPTDSPGRRLALKVYRPGHDINRELLDRLRARGTASPYTPAIHGYGTAASSWGEDLAWEAQEYFSLGTLREVINQAPVDDARAEAVVRAVADCLHHWQGELQHNHTDVKPENLLVRSLDPPVVALTDFGGAVRATMSRVYGGQAVTEDYAAPEVIEGRREAPAAWWSLGVMVHELVTGRRPERGGNWLTARNTEVDISAITDERWRLLARGLLALAPSARWGHEEVAAWLAGERPQIRTAHRMRPINFAGALHEDPPSLAFDLIDRSDTGAMWLRSHWPELRTWLDREVNDYTFDRAYLTGLDARPDLAHVAISALAARYVPGMPPRFRGHEISADGLLALATGEASRHAVVREAVESGVVGLGSQHWCPHPGCRSGGSGRCALLERVQHEVPLLMARVHETLERVAGSGPDAPRRPAAHELDSTWARAVELVLVPETASRHRSLLRRQSWHPSQRSAAPNAPWWLEQRRAALRDGGDQLASRGAMLTALLLLPEAARIGGTIAERERADGRARRQDRWASLAGSARERWGSAREKVTTARQRRAEAAATRPDDPARSEDPTRPQEPVTAGERRRQDRAARRVEKTMGQIQRAMRAGRCRRFAYPAALLGLVDGLGRALRPEAGFFPESGFVTDAYTGLLEFSDSPVADGAATLTGLLPGGIGALWWFPVLLAVLLLVLGRTAARSTVKARRRLGAFRLAVAGSLLMLVVVFSTGLLALGSGVLIPLDGLLG</sequence>
<comment type="caution">
    <text evidence="12">The sequence shown here is derived from an EMBL/GenBank/DDBJ whole genome shotgun (WGS) entry which is preliminary data.</text>
</comment>
<evidence type="ECO:0000256" key="1">
    <source>
        <dbReference type="ARBA" id="ARBA00012513"/>
    </source>
</evidence>
<keyword evidence="4" id="KW-0547">Nucleotide-binding</keyword>
<dbReference type="GO" id="GO:0004674">
    <property type="term" value="F:protein serine/threonine kinase activity"/>
    <property type="evidence" value="ECO:0007669"/>
    <property type="project" value="UniProtKB-KW"/>
</dbReference>
<feature type="transmembrane region" description="Helical" evidence="10">
    <location>
        <begin position="838"/>
        <end position="858"/>
    </location>
</feature>
<evidence type="ECO:0000256" key="6">
    <source>
        <dbReference type="ARBA" id="ARBA00022840"/>
    </source>
</evidence>
<dbReference type="InterPro" id="IPR000719">
    <property type="entry name" value="Prot_kinase_dom"/>
</dbReference>
<protein>
    <recommendedName>
        <fullName evidence="1">non-specific serine/threonine protein kinase</fullName>
        <ecNumber evidence="1">2.7.11.1</ecNumber>
    </recommendedName>
</protein>
<dbReference type="PANTHER" id="PTHR24356:SF418">
    <property type="entry name" value="SERINE_THREONINE-PROTEIN KINASE WARTS"/>
    <property type="match status" value="1"/>
</dbReference>
<comment type="catalytic activity">
    <reaction evidence="7">
        <text>L-threonyl-[protein] + ATP = O-phospho-L-threonyl-[protein] + ADP + H(+)</text>
        <dbReference type="Rhea" id="RHEA:46608"/>
        <dbReference type="Rhea" id="RHEA-COMP:11060"/>
        <dbReference type="Rhea" id="RHEA-COMP:11605"/>
        <dbReference type="ChEBI" id="CHEBI:15378"/>
        <dbReference type="ChEBI" id="CHEBI:30013"/>
        <dbReference type="ChEBI" id="CHEBI:30616"/>
        <dbReference type="ChEBI" id="CHEBI:61977"/>
        <dbReference type="ChEBI" id="CHEBI:456216"/>
        <dbReference type="EC" id="2.7.11.1"/>
    </reaction>
</comment>
<dbReference type="InterPro" id="IPR011009">
    <property type="entry name" value="Kinase-like_dom_sf"/>
</dbReference>
<keyword evidence="3" id="KW-0808">Transferase</keyword>
<dbReference type="Pfam" id="PF00069">
    <property type="entry name" value="Pkinase"/>
    <property type="match status" value="1"/>
</dbReference>
<feature type="transmembrane region" description="Helical" evidence="10">
    <location>
        <begin position="870"/>
        <end position="899"/>
    </location>
</feature>
<dbReference type="PANTHER" id="PTHR24356">
    <property type="entry name" value="SERINE/THREONINE-PROTEIN KINASE"/>
    <property type="match status" value="1"/>
</dbReference>
<keyword evidence="10" id="KW-1133">Transmembrane helix</keyword>
<feature type="compositionally biased region" description="Basic and acidic residues" evidence="9">
    <location>
        <begin position="745"/>
        <end position="759"/>
    </location>
</feature>
<dbReference type="Gene3D" id="3.30.200.20">
    <property type="entry name" value="Phosphorylase Kinase, domain 1"/>
    <property type="match status" value="1"/>
</dbReference>
<evidence type="ECO:0000256" key="2">
    <source>
        <dbReference type="ARBA" id="ARBA00022527"/>
    </source>
</evidence>
<evidence type="ECO:0000256" key="9">
    <source>
        <dbReference type="SAM" id="MobiDB-lite"/>
    </source>
</evidence>
<keyword evidence="6" id="KW-0067">ATP-binding</keyword>
<organism evidence="12 13">
    <name type="scientific">Nocardiopsis terrae</name>
    <dbReference type="NCBI Taxonomy" id="372655"/>
    <lineage>
        <taxon>Bacteria</taxon>
        <taxon>Bacillati</taxon>
        <taxon>Actinomycetota</taxon>
        <taxon>Actinomycetes</taxon>
        <taxon>Streptosporangiales</taxon>
        <taxon>Nocardiopsidaceae</taxon>
        <taxon>Nocardiopsis</taxon>
    </lineage>
</organism>
<gene>
    <name evidence="12" type="ORF">H4W79_003412</name>
</gene>
<keyword evidence="5 12" id="KW-0418">Kinase</keyword>
<feature type="domain" description="Protein kinase" evidence="11">
    <location>
        <begin position="157"/>
        <end position="404"/>
    </location>
</feature>
<dbReference type="InterPro" id="IPR050236">
    <property type="entry name" value="Ser_Thr_kinase_AGC"/>
</dbReference>
<keyword evidence="10" id="KW-0472">Membrane</keyword>
<name>A0ABR9HJL2_9ACTN</name>
<evidence type="ECO:0000259" key="11">
    <source>
        <dbReference type="PROSITE" id="PS50011"/>
    </source>
</evidence>
<evidence type="ECO:0000256" key="7">
    <source>
        <dbReference type="ARBA" id="ARBA00047899"/>
    </source>
</evidence>
<evidence type="ECO:0000313" key="13">
    <source>
        <dbReference type="Proteomes" id="UP000598217"/>
    </source>
</evidence>
<evidence type="ECO:0000256" key="10">
    <source>
        <dbReference type="SAM" id="Phobius"/>
    </source>
</evidence>
<evidence type="ECO:0000313" key="12">
    <source>
        <dbReference type="EMBL" id="MBE1459198.1"/>
    </source>
</evidence>
<feature type="region of interest" description="Disordered" evidence="9">
    <location>
        <begin position="1"/>
        <end position="115"/>
    </location>
</feature>
<comment type="catalytic activity">
    <reaction evidence="8">
        <text>L-seryl-[protein] + ATP = O-phospho-L-seryl-[protein] + ADP + H(+)</text>
        <dbReference type="Rhea" id="RHEA:17989"/>
        <dbReference type="Rhea" id="RHEA-COMP:9863"/>
        <dbReference type="Rhea" id="RHEA-COMP:11604"/>
        <dbReference type="ChEBI" id="CHEBI:15378"/>
        <dbReference type="ChEBI" id="CHEBI:29999"/>
        <dbReference type="ChEBI" id="CHEBI:30616"/>
        <dbReference type="ChEBI" id="CHEBI:83421"/>
        <dbReference type="ChEBI" id="CHEBI:456216"/>
        <dbReference type="EC" id="2.7.11.1"/>
    </reaction>
</comment>
<dbReference type="EMBL" id="JADBDY010000001">
    <property type="protein sequence ID" value="MBE1459198.1"/>
    <property type="molecule type" value="Genomic_DNA"/>
</dbReference>
<dbReference type="Proteomes" id="UP000598217">
    <property type="component" value="Unassembled WGS sequence"/>
</dbReference>
<evidence type="ECO:0000256" key="4">
    <source>
        <dbReference type="ARBA" id="ARBA00022741"/>
    </source>
</evidence>
<evidence type="ECO:0000256" key="5">
    <source>
        <dbReference type="ARBA" id="ARBA00022777"/>
    </source>
</evidence>
<dbReference type="RefSeq" id="WP_191272382.1">
    <property type="nucleotide sequence ID" value="NZ_BMXJ01000005.1"/>
</dbReference>
<feature type="compositionally biased region" description="Low complexity" evidence="9">
    <location>
        <begin position="19"/>
        <end position="33"/>
    </location>
</feature>
<evidence type="ECO:0000256" key="3">
    <source>
        <dbReference type="ARBA" id="ARBA00022679"/>
    </source>
</evidence>
<feature type="compositionally biased region" description="Basic and acidic residues" evidence="9">
    <location>
        <begin position="704"/>
        <end position="737"/>
    </location>
</feature>